<evidence type="ECO:0000259" key="2">
    <source>
        <dbReference type="PROSITE" id="PS50110"/>
    </source>
</evidence>
<evidence type="ECO:0000313" key="4">
    <source>
        <dbReference type="Proteomes" id="UP000295479"/>
    </source>
</evidence>
<accession>A0A4R5CEV0</accession>
<dbReference type="PROSITE" id="PS50110">
    <property type="entry name" value="RESPONSE_REGULATORY"/>
    <property type="match status" value="1"/>
</dbReference>
<sequence>MTKNIIWVIDDDLIYQTIIKKLILKTGVFSAYSSFSNGKEAINILKNTLEENASYLPDVILLDINMPIMDGWEFMEEIKKIRSRIENRIKIYIVSSSIAVEDKNKSKSYSDIIGYIPKPISVNDLLAIVSIN</sequence>
<organism evidence="3 4">
    <name type="scientific">Flavobacterium cellulosilyticum</name>
    <dbReference type="NCBI Taxonomy" id="2541731"/>
    <lineage>
        <taxon>Bacteria</taxon>
        <taxon>Pseudomonadati</taxon>
        <taxon>Bacteroidota</taxon>
        <taxon>Flavobacteriia</taxon>
        <taxon>Flavobacteriales</taxon>
        <taxon>Flavobacteriaceae</taxon>
        <taxon>Flavobacterium</taxon>
    </lineage>
</organism>
<feature type="domain" description="Response regulatory" evidence="2">
    <location>
        <begin position="5"/>
        <end position="132"/>
    </location>
</feature>
<proteinExistence type="predicted"/>
<dbReference type="InterPro" id="IPR011006">
    <property type="entry name" value="CheY-like_superfamily"/>
</dbReference>
<gene>
    <name evidence="3" type="ORF">E0F76_05550</name>
</gene>
<keyword evidence="4" id="KW-1185">Reference proteome</keyword>
<dbReference type="AlphaFoldDB" id="A0A4R5CEV0"/>
<protein>
    <submittedName>
        <fullName evidence="3">Response regulator</fullName>
    </submittedName>
</protein>
<dbReference type="Gene3D" id="3.40.50.2300">
    <property type="match status" value="1"/>
</dbReference>
<dbReference type="GO" id="GO:0000160">
    <property type="term" value="P:phosphorelay signal transduction system"/>
    <property type="evidence" value="ECO:0007669"/>
    <property type="project" value="InterPro"/>
</dbReference>
<dbReference type="CDD" id="cd17546">
    <property type="entry name" value="REC_hyHK_CKI1_RcsC-like"/>
    <property type="match status" value="1"/>
</dbReference>
<dbReference type="Proteomes" id="UP000295479">
    <property type="component" value="Unassembled WGS sequence"/>
</dbReference>
<comment type="caution">
    <text evidence="3">The sequence shown here is derived from an EMBL/GenBank/DDBJ whole genome shotgun (WGS) entry which is preliminary data.</text>
</comment>
<name>A0A4R5CEV0_9FLAO</name>
<dbReference type="RefSeq" id="WP_132002514.1">
    <property type="nucleotide sequence ID" value="NZ_SMFK01000002.1"/>
</dbReference>
<dbReference type="Pfam" id="PF00072">
    <property type="entry name" value="Response_reg"/>
    <property type="match status" value="1"/>
</dbReference>
<dbReference type="SMART" id="SM00448">
    <property type="entry name" value="REC"/>
    <property type="match status" value="1"/>
</dbReference>
<dbReference type="InterPro" id="IPR052893">
    <property type="entry name" value="TCS_response_regulator"/>
</dbReference>
<dbReference type="PANTHER" id="PTHR44520:SF2">
    <property type="entry name" value="RESPONSE REGULATOR RCP1"/>
    <property type="match status" value="1"/>
</dbReference>
<reference evidence="3 4" key="1">
    <citation type="submission" date="2019-03" db="EMBL/GenBank/DDBJ databases">
        <title>Flavobacterium AR-3-4 sp. nov. isolated from arctic soil.</title>
        <authorList>
            <person name="Chaudhary D.K."/>
        </authorList>
    </citation>
    <scope>NUCLEOTIDE SEQUENCE [LARGE SCALE GENOMIC DNA]</scope>
    <source>
        <strain evidence="3 4">AR-3-4</strain>
    </source>
</reference>
<evidence type="ECO:0000313" key="3">
    <source>
        <dbReference type="EMBL" id="TDD98591.1"/>
    </source>
</evidence>
<dbReference type="EMBL" id="SMFK01000002">
    <property type="protein sequence ID" value="TDD98591.1"/>
    <property type="molecule type" value="Genomic_DNA"/>
</dbReference>
<dbReference type="SUPFAM" id="SSF52172">
    <property type="entry name" value="CheY-like"/>
    <property type="match status" value="1"/>
</dbReference>
<feature type="modified residue" description="4-aspartylphosphate" evidence="1">
    <location>
        <position position="63"/>
    </location>
</feature>
<keyword evidence="1" id="KW-0597">Phosphoprotein</keyword>
<dbReference type="InterPro" id="IPR001789">
    <property type="entry name" value="Sig_transdc_resp-reg_receiver"/>
</dbReference>
<dbReference type="PANTHER" id="PTHR44520">
    <property type="entry name" value="RESPONSE REGULATOR RCP1-RELATED"/>
    <property type="match status" value="1"/>
</dbReference>
<evidence type="ECO:0000256" key="1">
    <source>
        <dbReference type="PROSITE-ProRule" id="PRU00169"/>
    </source>
</evidence>
<dbReference type="OrthoDB" id="673128at2"/>